<feature type="compositionally biased region" description="Basic and acidic residues" evidence="6">
    <location>
        <begin position="781"/>
        <end position="792"/>
    </location>
</feature>
<evidence type="ECO:0000256" key="2">
    <source>
        <dbReference type="ARBA" id="ARBA00009525"/>
    </source>
</evidence>
<protein>
    <recommendedName>
        <fullName evidence="12">Nitrilase</fullName>
    </recommendedName>
</protein>
<dbReference type="OrthoDB" id="300780at2759"/>
<dbReference type="PANTHER" id="PTHR12135">
    <property type="entry name" value="DNA REPAIR PROTEIN XP-C / RAD4"/>
    <property type="match status" value="1"/>
</dbReference>
<evidence type="ECO:0000256" key="6">
    <source>
        <dbReference type="SAM" id="MobiDB-lite"/>
    </source>
</evidence>
<feature type="domain" description="Rad4 beta-hairpin" evidence="8">
    <location>
        <begin position="593"/>
        <end position="657"/>
    </location>
</feature>
<dbReference type="Gene3D" id="2.20.20.110">
    <property type="entry name" value="Rad4, beta-hairpin domain BHD1"/>
    <property type="match status" value="1"/>
</dbReference>
<feature type="compositionally biased region" description="Polar residues" evidence="6">
    <location>
        <begin position="62"/>
        <end position="76"/>
    </location>
</feature>
<evidence type="ECO:0000256" key="5">
    <source>
        <dbReference type="ARBA" id="ARBA00023242"/>
    </source>
</evidence>
<dbReference type="InterPro" id="IPR004583">
    <property type="entry name" value="DNA_repair_Rad4"/>
</dbReference>
<gene>
    <name evidence="10" type="ORF">G6O67_008044</name>
</gene>
<dbReference type="SUPFAM" id="SSF54001">
    <property type="entry name" value="Cysteine proteinases"/>
    <property type="match status" value="1"/>
</dbReference>
<keyword evidence="11" id="KW-1185">Reference proteome</keyword>
<proteinExistence type="inferred from homology"/>
<evidence type="ECO:0000313" key="10">
    <source>
        <dbReference type="EMBL" id="KAF4504612.1"/>
    </source>
</evidence>
<dbReference type="SMART" id="SM01032">
    <property type="entry name" value="BHD_3"/>
    <property type="match status" value="1"/>
</dbReference>
<dbReference type="EMBL" id="JAAVMX010000009">
    <property type="protein sequence ID" value="KAF4504612.1"/>
    <property type="molecule type" value="Genomic_DNA"/>
</dbReference>
<comment type="caution">
    <text evidence="10">The sequence shown here is derived from an EMBL/GenBank/DDBJ whole genome shotgun (WGS) entry which is preliminary data.</text>
</comment>
<evidence type="ECO:0000256" key="4">
    <source>
        <dbReference type="ARBA" id="ARBA00023204"/>
    </source>
</evidence>
<name>A0A8H4LT33_9HYPO</name>
<feature type="compositionally biased region" description="Acidic residues" evidence="6">
    <location>
        <begin position="83"/>
        <end position="98"/>
    </location>
</feature>
<dbReference type="GO" id="GO:0071942">
    <property type="term" value="C:XPC complex"/>
    <property type="evidence" value="ECO:0007669"/>
    <property type="project" value="TreeGrafter"/>
</dbReference>
<dbReference type="Gene3D" id="3.30.70.2460">
    <property type="entry name" value="Rad4, beta-hairpin domain BHD3"/>
    <property type="match status" value="1"/>
</dbReference>
<keyword evidence="4" id="KW-0234">DNA repair</keyword>
<dbReference type="InterPro" id="IPR018325">
    <property type="entry name" value="Rad4/PNGase_transGLS-fold"/>
</dbReference>
<feature type="compositionally biased region" description="Basic and acidic residues" evidence="6">
    <location>
        <begin position="353"/>
        <end position="373"/>
    </location>
</feature>
<dbReference type="GO" id="GO:0006289">
    <property type="term" value="P:nucleotide-excision repair"/>
    <property type="evidence" value="ECO:0007669"/>
    <property type="project" value="InterPro"/>
</dbReference>
<keyword evidence="5" id="KW-0539">Nucleus</keyword>
<dbReference type="Gene3D" id="3.90.260.10">
    <property type="entry name" value="Transglutaminase-like"/>
    <property type="match status" value="1"/>
</dbReference>
<evidence type="ECO:0000259" key="7">
    <source>
        <dbReference type="SMART" id="SM01030"/>
    </source>
</evidence>
<dbReference type="Pfam" id="PF10405">
    <property type="entry name" value="BHD_3"/>
    <property type="match status" value="1"/>
</dbReference>
<dbReference type="InterPro" id="IPR018326">
    <property type="entry name" value="Rad4_beta-hairpin_dom1"/>
</dbReference>
<dbReference type="InterPro" id="IPR038765">
    <property type="entry name" value="Papain-like_cys_pep_sf"/>
</dbReference>
<dbReference type="SMART" id="SM01031">
    <property type="entry name" value="BHD_2"/>
    <property type="match status" value="1"/>
</dbReference>
<organism evidence="10 11">
    <name type="scientific">Ophiocordyceps sinensis</name>
    <dbReference type="NCBI Taxonomy" id="72228"/>
    <lineage>
        <taxon>Eukaryota</taxon>
        <taxon>Fungi</taxon>
        <taxon>Dikarya</taxon>
        <taxon>Ascomycota</taxon>
        <taxon>Pezizomycotina</taxon>
        <taxon>Sordariomycetes</taxon>
        <taxon>Hypocreomycetidae</taxon>
        <taxon>Hypocreales</taxon>
        <taxon>Ophiocordycipitaceae</taxon>
        <taxon>Ophiocordyceps</taxon>
    </lineage>
</organism>
<keyword evidence="3" id="KW-0227">DNA damage</keyword>
<dbReference type="SMART" id="SM01030">
    <property type="entry name" value="BHD_1"/>
    <property type="match status" value="1"/>
</dbReference>
<evidence type="ECO:0000256" key="3">
    <source>
        <dbReference type="ARBA" id="ARBA00022763"/>
    </source>
</evidence>
<feature type="region of interest" description="Disordered" evidence="6">
    <location>
        <begin position="336"/>
        <end position="406"/>
    </location>
</feature>
<feature type="compositionally biased region" description="Polar residues" evidence="6">
    <location>
        <begin position="342"/>
        <end position="352"/>
    </location>
</feature>
<dbReference type="InterPro" id="IPR018328">
    <property type="entry name" value="Rad4_beta-hairpin_dom3"/>
</dbReference>
<evidence type="ECO:0000256" key="1">
    <source>
        <dbReference type="ARBA" id="ARBA00004123"/>
    </source>
</evidence>
<evidence type="ECO:0000259" key="8">
    <source>
        <dbReference type="SMART" id="SM01031"/>
    </source>
</evidence>
<feature type="domain" description="Rad4 beta-hairpin" evidence="9">
    <location>
        <begin position="664"/>
        <end position="738"/>
    </location>
</feature>
<sequence>MVSSKRTVTRRSTRRAGAGGSNEEPTVYQQMLAEAGVGAPPPASERPQKRRRTAPRRQQSPESSPDSQRLPHQSETGQRDSEQGQDDDDDDDDQEPEFQDVILPNPTVQTLERDSDSDDDEELQLEDVDFMNWLNNTKENTEHTPESTAELELNLTAHQSSTTPTKRAGERRKPITKEEKDLRIAIHKAHVLCLLSHVARRNHWCNDDKVQESLRPHLTDKTVNYLNPGAHLPQFGQAESLKNGLKQAADVWKTKFEIRERGLRRALWAEDIEQLKDYEPPADMDSCLDRADFLEAARKLQGSRDVGAQLYCALLRAAGVRARLVCSLQPLSCVGSGPTLPKSKSQSRTTTPSKKDSSRDLLAKYEAAAEHSTESSPTGPTARRRLGHPNAASYNFKPAPAPPQVRKTFDTPVRIRESHYPAYWVEVLDVGHQKWQPADAVVLHNFWKPKVFEPPMTDKENSMCYVVAMEADGTAKDVTRRYAKAYTAKTRRLRVESVVDDGDAWWRRVMKLFGRIRLTDLDQIEDNELAGAEAREPMPRNVQDFKNHPVYALERHLRRHEVLVPGATPSGTVGAGSRGPLEKIYRRKDVCIARSAAKWYRLGREVKPNEIPAKWLPKKANAKPSRLGGPDEAEAEAEDQAGTPVYRHDQTEAYEPAPVRNGRVPKNKFGNIEVYVPSMIPRGAVHIVHEHAVRAALTLGIDYAPALTGFQFRGRQGTAVLHGIVVAAEFDEAVRAVVVGLGDAEQEAADERRRLGVLVMWRRLLMGLRIRERIWSGVDADERKEEETRAEMEAGVGDAASDATEEFDMVFDEDGEGGGFLVE</sequence>
<dbReference type="Pfam" id="PF10404">
    <property type="entry name" value="BHD_2"/>
    <property type="match status" value="1"/>
</dbReference>
<dbReference type="GO" id="GO:0003697">
    <property type="term" value="F:single-stranded DNA binding"/>
    <property type="evidence" value="ECO:0007669"/>
    <property type="project" value="TreeGrafter"/>
</dbReference>
<dbReference type="Pfam" id="PF10403">
    <property type="entry name" value="BHD_1"/>
    <property type="match status" value="1"/>
</dbReference>
<evidence type="ECO:0008006" key="12">
    <source>
        <dbReference type="Google" id="ProtNLM"/>
    </source>
</evidence>
<dbReference type="GO" id="GO:0000111">
    <property type="term" value="C:nucleotide-excision repair factor 2 complex"/>
    <property type="evidence" value="ECO:0007669"/>
    <property type="project" value="TreeGrafter"/>
</dbReference>
<dbReference type="InterPro" id="IPR018327">
    <property type="entry name" value="BHD_2"/>
</dbReference>
<dbReference type="InterPro" id="IPR042488">
    <property type="entry name" value="Rad4_BHD3_sf"/>
</dbReference>
<comment type="similarity">
    <text evidence="2">Belongs to the XPC family.</text>
</comment>
<comment type="subcellular location">
    <subcellularLocation>
        <location evidence="1">Nucleus</location>
    </subcellularLocation>
</comment>
<accession>A0A8H4LT33</accession>
<feature type="region of interest" description="Disordered" evidence="6">
    <location>
        <begin position="1"/>
        <end position="122"/>
    </location>
</feature>
<dbReference type="GO" id="GO:0005737">
    <property type="term" value="C:cytoplasm"/>
    <property type="evidence" value="ECO:0007669"/>
    <property type="project" value="TreeGrafter"/>
</dbReference>
<dbReference type="Proteomes" id="UP000557566">
    <property type="component" value="Unassembled WGS sequence"/>
</dbReference>
<dbReference type="GO" id="GO:0003684">
    <property type="term" value="F:damaged DNA binding"/>
    <property type="evidence" value="ECO:0007669"/>
    <property type="project" value="InterPro"/>
</dbReference>
<dbReference type="InterPro" id="IPR036985">
    <property type="entry name" value="Transglutaminase-like_sf"/>
</dbReference>
<feature type="domain" description="Rad4 beta-hairpin" evidence="7">
    <location>
        <begin position="534"/>
        <end position="591"/>
    </location>
</feature>
<feature type="region of interest" description="Disordered" evidence="6">
    <location>
        <begin position="616"/>
        <end position="649"/>
    </location>
</feature>
<evidence type="ECO:0000313" key="11">
    <source>
        <dbReference type="Proteomes" id="UP000557566"/>
    </source>
</evidence>
<dbReference type="Pfam" id="PF03835">
    <property type="entry name" value="Rad4"/>
    <property type="match status" value="1"/>
</dbReference>
<dbReference type="GO" id="GO:0006298">
    <property type="term" value="P:mismatch repair"/>
    <property type="evidence" value="ECO:0007669"/>
    <property type="project" value="TreeGrafter"/>
</dbReference>
<evidence type="ECO:0000259" key="9">
    <source>
        <dbReference type="SMART" id="SM01032"/>
    </source>
</evidence>
<dbReference type="AlphaFoldDB" id="A0A8H4LT33"/>
<reference evidence="10 11" key="1">
    <citation type="journal article" date="2020" name="Genome Biol. Evol.">
        <title>A new high-quality draft genome assembly of the Chinese cordyceps Ophiocordyceps sinensis.</title>
        <authorList>
            <person name="Shu R."/>
            <person name="Zhang J."/>
            <person name="Meng Q."/>
            <person name="Zhang H."/>
            <person name="Zhou G."/>
            <person name="Li M."/>
            <person name="Wu P."/>
            <person name="Zhao Y."/>
            <person name="Chen C."/>
            <person name="Qin Q."/>
        </authorList>
    </citation>
    <scope>NUCLEOTIDE SEQUENCE [LARGE SCALE GENOMIC DNA]</scope>
    <source>
        <strain evidence="10 11">IOZ07</strain>
    </source>
</reference>
<dbReference type="PANTHER" id="PTHR12135:SF0">
    <property type="entry name" value="DNA REPAIR PROTEIN COMPLEMENTING XP-C CELLS"/>
    <property type="match status" value="1"/>
</dbReference>
<feature type="region of interest" description="Disordered" evidence="6">
    <location>
        <begin position="781"/>
        <end position="806"/>
    </location>
</feature>